<dbReference type="EMBL" id="JH767143">
    <property type="protein sequence ID" value="EQC37846.1"/>
    <property type="molecule type" value="Genomic_DNA"/>
</dbReference>
<evidence type="ECO:0000313" key="9">
    <source>
        <dbReference type="EMBL" id="EQC37846.1"/>
    </source>
</evidence>
<evidence type="ECO:0000256" key="1">
    <source>
        <dbReference type="ARBA" id="ARBA00004240"/>
    </source>
</evidence>
<dbReference type="SUPFAM" id="SSF53756">
    <property type="entry name" value="UDP-Glycosyltransferase/glycogen phosphorylase"/>
    <property type="match status" value="1"/>
</dbReference>
<keyword evidence="5" id="KW-0328">Glycosyltransferase</keyword>
<evidence type="ECO:0000256" key="2">
    <source>
        <dbReference type="ARBA" id="ARBA00006962"/>
    </source>
</evidence>
<dbReference type="Pfam" id="PF04101">
    <property type="entry name" value="Glyco_tran_28_C"/>
    <property type="match status" value="1"/>
</dbReference>
<name>T0QT05_SAPDV</name>
<dbReference type="InParanoid" id="T0QT05"/>
<comment type="subcellular location">
    <subcellularLocation>
        <location evidence="1">Endoplasmic reticulum</location>
    </subcellularLocation>
</comment>
<dbReference type="Proteomes" id="UP000030762">
    <property type="component" value="Unassembled WGS sequence"/>
</dbReference>
<evidence type="ECO:0000256" key="3">
    <source>
        <dbReference type="ARBA" id="ARBA00012614"/>
    </source>
</evidence>
<evidence type="ECO:0000313" key="10">
    <source>
        <dbReference type="Proteomes" id="UP000030762"/>
    </source>
</evidence>
<reference evidence="9 10" key="1">
    <citation type="submission" date="2012-04" db="EMBL/GenBank/DDBJ databases">
        <title>The Genome Sequence of Saprolegnia declina VS20.</title>
        <authorList>
            <consortium name="The Broad Institute Genome Sequencing Platform"/>
            <person name="Russ C."/>
            <person name="Nusbaum C."/>
            <person name="Tyler B."/>
            <person name="van West P."/>
            <person name="Dieguez-Uribeondo J."/>
            <person name="de Bruijn I."/>
            <person name="Tripathy S."/>
            <person name="Jiang R."/>
            <person name="Young S.K."/>
            <person name="Zeng Q."/>
            <person name="Gargeya S."/>
            <person name="Fitzgerald M."/>
            <person name="Haas B."/>
            <person name="Abouelleil A."/>
            <person name="Alvarado L."/>
            <person name="Arachchi H.M."/>
            <person name="Berlin A."/>
            <person name="Chapman S.B."/>
            <person name="Goldberg J."/>
            <person name="Griggs A."/>
            <person name="Gujja S."/>
            <person name="Hansen M."/>
            <person name="Howarth C."/>
            <person name="Imamovic A."/>
            <person name="Larimer J."/>
            <person name="McCowen C."/>
            <person name="Montmayeur A."/>
            <person name="Murphy C."/>
            <person name="Neiman D."/>
            <person name="Pearson M."/>
            <person name="Priest M."/>
            <person name="Roberts A."/>
            <person name="Saif S."/>
            <person name="Shea T."/>
            <person name="Sisk P."/>
            <person name="Sykes S."/>
            <person name="Wortman J."/>
            <person name="Nusbaum C."/>
            <person name="Birren B."/>
        </authorList>
    </citation>
    <scope>NUCLEOTIDE SEQUENCE [LARGE SCALE GENOMIC DNA]</scope>
    <source>
        <strain evidence="9 10">VS20</strain>
    </source>
</reference>
<dbReference type="GO" id="GO:0005783">
    <property type="term" value="C:endoplasmic reticulum"/>
    <property type="evidence" value="ECO:0007669"/>
    <property type="project" value="UniProtKB-SubCell"/>
</dbReference>
<dbReference type="Gene3D" id="3.40.50.2000">
    <property type="entry name" value="Glycogen Phosphorylase B"/>
    <property type="match status" value="1"/>
</dbReference>
<gene>
    <name evidence="9" type="ORF">SDRG_04869</name>
</gene>
<evidence type="ECO:0000256" key="4">
    <source>
        <dbReference type="ARBA" id="ARBA00017468"/>
    </source>
</evidence>
<protein>
    <recommendedName>
        <fullName evidence="4">UDP-N-acetylglucosamine transferase subunit ALG13</fullName>
        <ecNumber evidence="3">2.4.1.141</ecNumber>
    </recommendedName>
</protein>
<feature type="domain" description="Glycosyl transferase family 28 C-terminal" evidence="8">
    <location>
        <begin position="4"/>
        <end position="130"/>
    </location>
</feature>
<dbReference type="OrthoDB" id="20273at2759"/>
<dbReference type="EC" id="2.4.1.141" evidence="3"/>
<dbReference type="AlphaFoldDB" id="T0QT05"/>
<comment type="similarity">
    <text evidence="2">Belongs to the glycosyltransferase 28 family.</text>
</comment>
<keyword evidence="6" id="KW-0808">Transferase</keyword>
<accession>T0QT05</accession>
<evidence type="ECO:0000256" key="5">
    <source>
        <dbReference type="ARBA" id="ARBA00022676"/>
    </source>
</evidence>
<proteinExistence type="inferred from homology"/>
<dbReference type="PANTHER" id="PTHR12867:SF6">
    <property type="entry name" value="N-ACETYLGLUCOSAMINYLDIPHOSPHODOLICHOL N-ACETYLGLUCOSAMINYLTRANSFERASE"/>
    <property type="match status" value="1"/>
</dbReference>
<dbReference type="OMA" id="QYKFRPN"/>
<dbReference type="GeneID" id="19945596"/>
<dbReference type="VEuPathDB" id="FungiDB:SDRG_04869"/>
<organism evidence="9 10">
    <name type="scientific">Saprolegnia diclina (strain VS20)</name>
    <dbReference type="NCBI Taxonomy" id="1156394"/>
    <lineage>
        <taxon>Eukaryota</taxon>
        <taxon>Sar</taxon>
        <taxon>Stramenopiles</taxon>
        <taxon>Oomycota</taxon>
        <taxon>Saprolegniomycetes</taxon>
        <taxon>Saprolegniales</taxon>
        <taxon>Saprolegniaceae</taxon>
        <taxon>Saprolegnia</taxon>
    </lineage>
</organism>
<evidence type="ECO:0000256" key="7">
    <source>
        <dbReference type="ARBA" id="ARBA00022824"/>
    </source>
</evidence>
<dbReference type="GO" id="GO:0004577">
    <property type="term" value="F:N-acetylglucosaminyldiphosphodolichol N-acetylglucosaminyltransferase activity"/>
    <property type="evidence" value="ECO:0007669"/>
    <property type="project" value="UniProtKB-EC"/>
</dbReference>
<dbReference type="FunCoup" id="T0QT05">
    <property type="interactions" value="85"/>
</dbReference>
<evidence type="ECO:0000256" key="6">
    <source>
        <dbReference type="ARBA" id="ARBA00022679"/>
    </source>
</evidence>
<dbReference type="InterPro" id="IPR039042">
    <property type="entry name" value="Alg13-like"/>
</dbReference>
<dbReference type="eggNOG" id="KOG3349">
    <property type="taxonomic scope" value="Eukaryota"/>
</dbReference>
<dbReference type="RefSeq" id="XP_008608779.1">
    <property type="nucleotide sequence ID" value="XM_008610557.1"/>
</dbReference>
<keyword evidence="7" id="KW-0256">Endoplasmic reticulum</keyword>
<evidence type="ECO:0000259" key="8">
    <source>
        <dbReference type="Pfam" id="PF04101"/>
    </source>
</evidence>
<dbReference type="STRING" id="1156394.T0QT05"/>
<dbReference type="PANTHER" id="PTHR12867">
    <property type="entry name" value="GLYCOSYL TRANSFERASE-RELATED"/>
    <property type="match status" value="1"/>
</dbReference>
<dbReference type="InterPro" id="IPR007235">
    <property type="entry name" value="Glyco_trans_28_C"/>
</dbReference>
<sequence length="166" mass="17979">MPSVFVTVGTTSFDALVAALDTPAVYATLAAAGYTQVVFQIGRGSYEPSAIEAPVRVTSYRYNAAYKADIEAASLVISHAGAGTIMDVLHERKHLIVVPNTQLMDNHQTELASALADRRHLLQAALAELPTLLATMKWDNIEPYPQVDEDAFPRLVDDMMLGPHAT</sequence>
<dbReference type="GO" id="GO:0006488">
    <property type="term" value="P:dolichol-linked oligosaccharide biosynthetic process"/>
    <property type="evidence" value="ECO:0007669"/>
    <property type="project" value="InterPro"/>
</dbReference>
<keyword evidence="10" id="KW-1185">Reference proteome</keyword>